<comment type="caution">
    <text evidence="2">The sequence shown here is derived from an EMBL/GenBank/DDBJ whole genome shotgun (WGS) entry which is preliminary data.</text>
</comment>
<gene>
    <name evidence="2" type="ORF">Pla52n_57870</name>
</gene>
<keyword evidence="1" id="KW-0812">Transmembrane</keyword>
<protein>
    <submittedName>
        <fullName evidence="2">Uncharacterized protein</fullName>
    </submittedName>
</protein>
<dbReference type="InterPro" id="IPR011990">
    <property type="entry name" value="TPR-like_helical_dom_sf"/>
</dbReference>
<dbReference type="Gene3D" id="1.25.40.10">
    <property type="entry name" value="Tetratricopeptide repeat domain"/>
    <property type="match status" value="1"/>
</dbReference>
<organism evidence="2 3">
    <name type="scientific">Stieleria varia</name>
    <dbReference type="NCBI Taxonomy" id="2528005"/>
    <lineage>
        <taxon>Bacteria</taxon>
        <taxon>Pseudomonadati</taxon>
        <taxon>Planctomycetota</taxon>
        <taxon>Planctomycetia</taxon>
        <taxon>Pirellulales</taxon>
        <taxon>Pirellulaceae</taxon>
        <taxon>Stieleria</taxon>
    </lineage>
</organism>
<reference evidence="2 3" key="1">
    <citation type="submission" date="2019-02" db="EMBL/GenBank/DDBJ databases">
        <title>Deep-cultivation of Planctomycetes and their phenomic and genomic characterization uncovers novel biology.</title>
        <authorList>
            <person name="Wiegand S."/>
            <person name="Jogler M."/>
            <person name="Boedeker C."/>
            <person name="Pinto D."/>
            <person name="Vollmers J."/>
            <person name="Rivas-Marin E."/>
            <person name="Kohn T."/>
            <person name="Peeters S.H."/>
            <person name="Heuer A."/>
            <person name="Rast P."/>
            <person name="Oberbeckmann S."/>
            <person name="Bunk B."/>
            <person name="Jeske O."/>
            <person name="Meyerdierks A."/>
            <person name="Storesund J.E."/>
            <person name="Kallscheuer N."/>
            <person name="Luecker S."/>
            <person name="Lage O.M."/>
            <person name="Pohl T."/>
            <person name="Merkel B.J."/>
            <person name="Hornburger P."/>
            <person name="Mueller R.-W."/>
            <person name="Bruemmer F."/>
            <person name="Labrenz M."/>
            <person name="Spormann A.M."/>
            <person name="Op Den Camp H."/>
            <person name="Overmann J."/>
            <person name="Amann R."/>
            <person name="Jetten M.S.M."/>
            <person name="Mascher T."/>
            <person name="Medema M.H."/>
            <person name="Devos D.P."/>
            <person name="Kaster A.-K."/>
            <person name="Ovreas L."/>
            <person name="Rohde M."/>
            <person name="Galperin M.Y."/>
            <person name="Jogler C."/>
        </authorList>
    </citation>
    <scope>NUCLEOTIDE SEQUENCE [LARGE SCALE GENOMIC DNA]</scope>
    <source>
        <strain evidence="2 3">Pla52n</strain>
    </source>
</reference>
<evidence type="ECO:0000313" key="3">
    <source>
        <dbReference type="Proteomes" id="UP000320176"/>
    </source>
</evidence>
<evidence type="ECO:0000256" key="1">
    <source>
        <dbReference type="SAM" id="Phobius"/>
    </source>
</evidence>
<dbReference type="Gene3D" id="3.40.50.10610">
    <property type="entry name" value="ABC-type transport auxiliary lipoprotein component"/>
    <property type="match status" value="1"/>
</dbReference>
<dbReference type="OrthoDB" id="9801841at2"/>
<dbReference type="Proteomes" id="UP000320176">
    <property type="component" value="Unassembled WGS sequence"/>
</dbReference>
<accession>A0A5C6A343</accession>
<sequence>MIDKCVASEPTDRPSAAEVLTLLRTAGPKSDSLRAMPHAAIGRRRFGLALVGGAAGLVAAGYWISDASDELASIQTLAVLSFDDQYSSDIESGIPLGDRDMTAGERIAATLVNELSRIDQIGVLPFRPMKISPGDSYQSLGDKLKVDAFVAGSIRQNAGTDQGFVEVTLQIISSKSGNQLWSETLRRPADDCMLKHSGLAGEIAQRIGKRLTATVNQPSPPSRELYNCYVDGKARADIESVAGLRQSLMCFQQAHDAAPDSVDPLAAIVTTSLTLASQSSQSEANEYMQTALVNLQKAIQLKQETVELQLAKGAWEWQKLKHFDEAEKILGELSRRQPYHWQVQHQYGLLLAALSEDTLARKHLQDAALLNSMSLAVKVDRRRLDWFRGYDVEALSGTKTYLDLGTSDAGKSDIGKSDALARGLMVDILEQQGDYDRAGEVLRWETPALTEAAYYDRRSESLKETPYGLFGDRLNQVILDTRRGKELTAADLEDLQLGPFPMFPLLFARHPAFAPARLLPEAKQYLPNPHAV</sequence>
<name>A0A5C6A343_9BACT</name>
<dbReference type="RefSeq" id="WP_146522746.1">
    <property type="nucleotide sequence ID" value="NZ_CP151726.1"/>
</dbReference>
<dbReference type="EMBL" id="SJPN01000008">
    <property type="protein sequence ID" value="TWT93959.1"/>
    <property type="molecule type" value="Genomic_DNA"/>
</dbReference>
<keyword evidence="1" id="KW-1133">Transmembrane helix</keyword>
<evidence type="ECO:0000313" key="2">
    <source>
        <dbReference type="EMBL" id="TWT93959.1"/>
    </source>
</evidence>
<dbReference type="AlphaFoldDB" id="A0A5C6A343"/>
<keyword evidence="3" id="KW-1185">Reference proteome</keyword>
<proteinExistence type="predicted"/>
<feature type="transmembrane region" description="Helical" evidence="1">
    <location>
        <begin position="46"/>
        <end position="64"/>
    </location>
</feature>
<keyword evidence="1" id="KW-0472">Membrane</keyword>
<dbReference type="SUPFAM" id="SSF48452">
    <property type="entry name" value="TPR-like"/>
    <property type="match status" value="1"/>
</dbReference>